<dbReference type="EMBL" id="HBEM01012772">
    <property type="protein sequence ID" value="CAD8447009.1"/>
    <property type="molecule type" value="Transcribed_RNA"/>
</dbReference>
<proteinExistence type="predicted"/>
<organism evidence="1">
    <name type="scientific">Amorphochlora amoebiformis</name>
    <dbReference type="NCBI Taxonomy" id="1561963"/>
    <lineage>
        <taxon>Eukaryota</taxon>
        <taxon>Sar</taxon>
        <taxon>Rhizaria</taxon>
        <taxon>Cercozoa</taxon>
        <taxon>Chlorarachniophyceae</taxon>
        <taxon>Amorphochlora</taxon>
    </lineage>
</organism>
<evidence type="ECO:0000313" key="1">
    <source>
        <dbReference type="EMBL" id="CAD8447009.1"/>
    </source>
</evidence>
<gene>
    <name evidence="1" type="ORF">LAMO00422_LOCUS8884</name>
</gene>
<sequence length="102" mass="11215">MKMPARCICITISLQTNQQTAAIAIPDDLFNIIDDGRLLKTMTGRRGRKSPLEGASHVGEDNLLTARGEVSGDTIAVDHLKLDIFSLKSFNFIAFILNNEPE</sequence>
<accession>A0A7S0DB26</accession>
<protein>
    <submittedName>
        <fullName evidence="1">Uncharacterized protein</fullName>
    </submittedName>
</protein>
<dbReference type="AlphaFoldDB" id="A0A7S0DB26"/>
<reference evidence="1" key="1">
    <citation type="submission" date="2021-01" db="EMBL/GenBank/DDBJ databases">
        <authorList>
            <person name="Corre E."/>
            <person name="Pelletier E."/>
            <person name="Niang G."/>
            <person name="Scheremetjew M."/>
            <person name="Finn R."/>
            <person name="Kale V."/>
            <person name="Holt S."/>
            <person name="Cochrane G."/>
            <person name="Meng A."/>
            <person name="Brown T."/>
            <person name="Cohen L."/>
        </authorList>
    </citation>
    <scope>NUCLEOTIDE SEQUENCE</scope>
    <source>
        <strain evidence="1">CCMP2058</strain>
    </source>
</reference>
<name>A0A7S0DB26_9EUKA</name>